<evidence type="ECO:0000313" key="3">
    <source>
        <dbReference type="Proteomes" id="UP000198809"/>
    </source>
</evidence>
<organism evidence="2 3">
    <name type="scientific">Paenibacillus sophorae</name>
    <dbReference type="NCBI Taxonomy" id="1333845"/>
    <lineage>
        <taxon>Bacteria</taxon>
        <taxon>Bacillati</taxon>
        <taxon>Bacillota</taxon>
        <taxon>Bacilli</taxon>
        <taxon>Bacillales</taxon>
        <taxon>Paenibacillaceae</taxon>
        <taxon>Paenibacillus</taxon>
    </lineage>
</organism>
<dbReference type="AlphaFoldDB" id="A0A1H8GJ72"/>
<reference evidence="1 4" key="2">
    <citation type="submission" date="2021-06" db="EMBL/GenBank/DDBJ databases">
        <title>Whole genome sequence of Paenibacillus sophorae DSM23020 for comparative genomics.</title>
        <authorList>
            <person name="Kim M.-J."/>
            <person name="Lee G."/>
            <person name="Shin J.-H."/>
        </authorList>
    </citation>
    <scope>NUCLEOTIDE SEQUENCE [LARGE SCALE GENOMIC DNA]</scope>
    <source>
        <strain evidence="1 4">DSM 23020</strain>
    </source>
</reference>
<protein>
    <submittedName>
        <fullName evidence="2">Uncharacterized protein</fullName>
    </submittedName>
</protein>
<accession>A0A1H8GJ72</accession>
<reference evidence="2 3" key="1">
    <citation type="submission" date="2016-10" db="EMBL/GenBank/DDBJ databases">
        <authorList>
            <person name="de Groot N.N."/>
        </authorList>
    </citation>
    <scope>NUCLEOTIDE SEQUENCE [LARGE SCALE GENOMIC DNA]</scope>
    <source>
        <strain evidence="2 3">CGMCC 1.10238</strain>
    </source>
</reference>
<keyword evidence="4" id="KW-1185">Reference proteome</keyword>
<dbReference type="EMBL" id="FODH01000001">
    <property type="protein sequence ID" value="SEN43830.1"/>
    <property type="molecule type" value="Genomic_DNA"/>
</dbReference>
<gene>
    <name evidence="1" type="ORF">KP014_20225</name>
    <name evidence="2" type="ORF">SAMN04487895_101530</name>
</gene>
<dbReference type="Proteomes" id="UP000198809">
    <property type="component" value="Unassembled WGS sequence"/>
</dbReference>
<name>A0A1H8GJ72_9BACL</name>
<dbReference type="OrthoDB" id="2991156at2"/>
<proteinExistence type="predicted"/>
<dbReference type="STRING" id="1333845.SAMN04487895_101530"/>
<dbReference type="EMBL" id="CP076607">
    <property type="protein sequence ID" value="QWU14240.1"/>
    <property type="molecule type" value="Genomic_DNA"/>
</dbReference>
<dbReference type="RefSeq" id="WP_036588080.1">
    <property type="nucleotide sequence ID" value="NZ_CP076607.1"/>
</dbReference>
<dbReference type="Proteomes" id="UP000683429">
    <property type="component" value="Chromosome"/>
</dbReference>
<evidence type="ECO:0000313" key="2">
    <source>
        <dbReference type="EMBL" id="SEN43830.1"/>
    </source>
</evidence>
<sequence>MSSNYFNYNNPEPCPYCAAPCHADFVDVGVGMVQCGPYHCTKCGASEIGPELQYEDKKDENGFYAGPGEIKNREMFSDIEIETNWYEPKSGKISPYANTINGVLVDHKTAKAAYDVGLLDEKNI</sequence>
<evidence type="ECO:0000313" key="1">
    <source>
        <dbReference type="EMBL" id="QWU14240.1"/>
    </source>
</evidence>
<evidence type="ECO:0000313" key="4">
    <source>
        <dbReference type="Proteomes" id="UP000683429"/>
    </source>
</evidence>